<dbReference type="Pfam" id="PF01656">
    <property type="entry name" value="CbiA"/>
    <property type="match status" value="1"/>
</dbReference>
<evidence type="ECO:0000259" key="1">
    <source>
        <dbReference type="Pfam" id="PF01656"/>
    </source>
</evidence>
<dbReference type="InterPro" id="IPR048089">
    <property type="entry name" value="McdA"/>
</dbReference>
<dbReference type="Proteomes" id="UP001526166">
    <property type="component" value="Unassembled WGS sequence"/>
</dbReference>
<keyword evidence="3" id="KW-1185">Reference proteome</keyword>
<dbReference type="PANTHER" id="PTHR13696:SF96">
    <property type="entry name" value="COBQ_COBB_MIND_PARA NUCLEOTIDE BINDING DOMAIN-CONTAINING PROTEIN"/>
    <property type="match status" value="1"/>
</dbReference>
<evidence type="ECO:0000313" key="2">
    <source>
        <dbReference type="EMBL" id="MCV2877780.1"/>
    </source>
</evidence>
<feature type="domain" description="CobQ/CobB/MinD/ParA nucleotide binding" evidence="1">
    <location>
        <begin position="6"/>
        <end position="172"/>
    </location>
</feature>
<sequence>MSGLVITVAQQKGGAGKTTLAVNLAVGFLQQGLSVALLDTDPQGSLGRWFLARRDVLGEPGLEFSTSSAWGVSYEVEKLKRSVDVVIIDTPPKVDSDLRPALREADVILVPVAASHVDLWATEGVIDLAKRENKRPKVVLNRVKRGTRLDAEVRESAEQLDADLLDTVLAHRVVYAETLGQGLGALEAARKGPAHTEVLALLAELRD</sequence>
<dbReference type="RefSeq" id="WP_218630238.1">
    <property type="nucleotide sequence ID" value="NZ_JAHVAI010000008.1"/>
</dbReference>
<gene>
    <name evidence="2" type="ORF">OE699_02855</name>
</gene>
<dbReference type="NCBIfam" id="NF041546">
    <property type="entry name" value="ParA_partition"/>
    <property type="match status" value="1"/>
</dbReference>
<dbReference type="PANTHER" id="PTHR13696">
    <property type="entry name" value="P-LOOP CONTAINING NUCLEOSIDE TRIPHOSPHATE HYDROLASE"/>
    <property type="match status" value="1"/>
</dbReference>
<protein>
    <submittedName>
        <fullName evidence="2">ParA family protein</fullName>
    </submittedName>
</protein>
<dbReference type="CDD" id="cd02042">
    <property type="entry name" value="ParAB_family"/>
    <property type="match status" value="1"/>
</dbReference>
<comment type="caution">
    <text evidence="2">The sequence shown here is derived from an EMBL/GenBank/DDBJ whole genome shotgun (WGS) entry which is preliminary data.</text>
</comment>
<dbReference type="InterPro" id="IPR002586">
    <property type="entry name" value="CobQ/CobB/MinD/ParA_Nub-bd_dom"/>
</dbReference>
<dbReference type="InterPro" id="IPR050678">
    <property type="entry name" value="DNA_Partitioning_ATPase"/>
</dbReference>
<name>A0ABT2ZVL9_9RHOB</name>
<reference evidence="2 3" key="1">
    <citation type="submission" date="2022-10" db="EMBL/GenBank/DDBJ databases">
        <title>Sinirhodobacter sp. nov., isolated from ocean surface sediments.</title>
        <authorList>
            <person name="He W."/>
            <person name="Wang L."/>
            <person name="Zhang D.-F."/>
        </authorList>
    </citation>
    <scope>NUCLEOTIDE SEQUENCE [LARGE SCALE GENOMIC DNA]</scope>
    <source>
        <strain evidence="2 3">WL0115</strain>
    </source>
</reference>
<organism evidence="2 3">
    <name type="scientific">Sedimentimonas flavescens</name>
    <dbReference type="NCBI Taxonomy" id="2851012"/>
    <lineage>
        <taxon>Bacteria</taxon>
        <taxon>Pseudomonadati</taxon>
        <taxon>Pseudomonadota</taxon>
        <taxon>Alphaproteobacteria</taxon>
        <taxon>Rhodobacterales</taxon>
        <taxon>Rhodobacter group</taxon>
        <taxon>Sedimentimonas</taxon>
    </lineage>
</organism>
<dbReference type="EMBL" id="JAOWKW010000002">
    <property type="protein sequence ID" value="MCV2877780.1"/>
    <property type="molecule type" value="Genomic_DNA"/>
</dbReference>
<accession>A0ABT2ZVL9</accession>
<proteinExistence type="predicted"/>
<evidence type="ECO:0000313" key="3">
    <source>
        <dbReference type="Proteomes" id="UP001526166"/>
    </source>
</evidence>
<dbReference type="PIRSF" id="PIRSF009320">
    <property type="entry name" value="Nuc_binding_HP_1000"/>
    <property type="match status" value="1"/>
</dbReference>